<keyword evidence="3" id="KW-1185">Reference proteome</keyword>
<accession>A0A4D4JU49</accession>
<comment type="caution">
    <text evidence="2">The sequence shown here is derived from an EMBL/GenBank/DDBJ whole genome shotgun (WGS) entry which is preliminary data.</text>
</comment>
<dbReference type="PANTHER" id="PTHR33495">
    <property type="entry name" value="ANTI-SIGMA FACTOR ANTAGONIST TM_1081-RELATED-RELATED"/>
    <property type="match status" value="1"/>
</dbReference>
<protein>
    <recommendedName>
        <fullName evidence="1">STAS domain-containing protein</fullName>
    </recommendedName>
</protein>
<sequence length="112" mass="12278">MTLPQLNIYRHDRGRRALITLAGEIGPATAPQVRTALERCLQDGITTIDVDLTTVGLCDSIGLRVFLDASQHAAETHASLRLHHPSPQLARLLADTGSDRMLLRWTGSEQRG</sequence>
<dbReference type="PROSITE" id="PS50801">
    <property type="entry name" value="STAS"/>
    <property type="match status" value="1"/>
</dbReference>
<dbReference type="InterPro" id="IPR002645">
    <property type="entry name" value="STAS_dom"/>
</dbReference>
<dbReference type="PANTHER" id="PTHR33495:SF2">
    <property type="entry name" value="ANTI-SIGMA FACTOR ANTAGONIST TM_1081-RELATED"/>
    <property type="match status" value="1"/>
</dbReference>
<dbReference type="SUPFAM" id="SSF52091">
    <property type="entry name" value="SpoIIaa-like"/>
    <property type="match status" value="1"/>
</dbReference>
<reference evidence="2 3" key="1">
    <citation type="journal article" date="2020" name="Int. J. Syst. Evol. Microbiol.">
        <title>Reclassification of Streptomyces castelarensis and Streptomyces sporoclivatus as later heterotypic synonyms of Streptomyces antimycoticus.</title>
        <authorList>
            <person name="Komaki H."/>
            <person name="Tamura T."/>
        </authorList>
    </citation>
    <scope>NUCLEOTIDE SEQUENCE [LARGE SCALE GENOMIC DNA]</scope>
    <source>
        <strain evidence="2 3">NBRC 12839</strain>
    </source>
</reference>
<dbReference type="InterPro" id="IPR036513">
    <property type="entry name" value="STAS_dom_sf"/>
</dbReference>
<evidence type="ECO:0000313" key="2">
    <source>
        <dbReference type="EMBL" id="GDY39414.1"/>
    </source>
</evidence>
<dbReference type="AlphaFoldDB" id="A0A4D4JU49"/>
<dbReference type="InterPro" id="IPR058548">
    <property type="entry name" value="MlaB-like_STAS"/>
</dbReference>
<dbReference type="RefSeq" id="WP_137963675.1">
    <property type="nucleotide sequence ID" value="NZ_BJHV01000001.1"/>
</dbReference>
<evidence type="ECO:0000259" key="1">
    <source>
        <dbReference type="PROSITE" id="PS50801"/>
    </source>
</evidence>
<evidence type="ECO:0000313" key="3">
    <source>
        <dbReference type="Proteomes" id="UP000299290"/>
    </source>
</evidence>
<dbReference type="Proteomes" id="UP000299290">
    <property type="component" value="Unassembled WGS sequence"/>
</dbReference>
<dbReference type="Gene3D" id="3.30.750.24">
    <property type="entry name" value="STAS domain"/>
    <property type="match status" value="1"/>
</dbReference>
<dbReference type="CDD" id="cd07043">
    <property type="entry name" value="STAS_anti-anti-sigma_factors"/>
    <property type="match status" value="1"/>
</dbReference>
<feature type="domain" description="STAS" evidence="1">
    <location>
        <begin position="18"/>
        <end position="97"/>
    </location>
</feature>
<proteinExistence type="predicted"/>
<name>A0A4D4JU49_9ACTN</name>
<organism evidence="2 3">
    <name type="scientific">Streptomyces antimycoticus</name>
    <dbReference type="NCBI Taxonomy" id="68175"/>
    <lineage>
        <taxon>Bacteria</taxon>
        <taxon>Bacillati</taxon>
        <taxon>Actinomycetota</taxon>
        <taxon>Actinomycetes</taxon>
        <taxon>Kitasatosporales</taxon>
        <taxon>Streptomycetaceae</taxon>
        <taxon>Streptomyces</taxon>
        <taxon>Streptomyces violaceusniger group</taxon>
    </lineage>
</organism>
<dbReference type="EMBL" id="BJHV01000001">
    <property type="protein sequence ID" value="GDY39414.1"/>
    <property type="molecule type" value="Genomic_DNA"/>
</dbReference>
<dbReference type="GO" id="GO:0043856">
    <property type="term" value="F:anti-sigma factor antagonist activity"/>
    <property type="evidence" value="ECO:0007669"/>
    <property type="project" value="TreeGrafter"/>
</dbReference>
<gene>
    <name evidence="2" type="ORF">SANT12839_002960</name>
</gene>
<dbReference type="Pfam" id="PF13466">
    <property type="entry name" value="STAS_2"/>
    <property type="match status" value="1"/>
</dbReference>